<dbReference type="Proteomes" id="UP000053236">
    <property type="component" value="Unassembled WGS sequence"/>
</dbReference>
<sequence length="84" mass="9410">HTHDDATNLESQVASNQTLEIKISVLKLKAKRALQSLQAGLDEISEAESRAAVFVEERDAVNILLQQKQTAYDESTAQREEMQK</sequence>
<organism evidence="1">
    <name type="scientific">Phytophthora nicotianae</name>
    <name type="common">Potato buckeye rot agent</name>
    <name type="synonym">Phytophthora parasitica</name>
    <dbReference type="NCBI Taxonomy" id="4792"/>
    <lineage>
        <taxon>Eukaryota</taxon>
        <taxon>Sar</taxon>
        <taxon>Stramenopiles</taxon>
        <taxon>Oomycota</taxon>
        <taxon>Peronosporomycetes</taxon>
        <taxon>Peronosporales</taxon>
        <taxon>Peronosporaceae</taxon>
        <taxon>Phytophthora</taxon>
    </lineage>
</organism>
<protein>
    <submittedName>
        <fullName evidence="1">Uncharacterized protein</fullName>
    </submittedName>
</protein>
<proteinExistence type="predicted"/>
<dbReference type="AlphaFoldDB" id="W2GZI9"/>
<gene>
    <name evidence="1" type="ORF">L915_07906</name>
</gene>
<evidence type="ECO:0000313" key="1">
    <source>
        <dbReference type="EMBL" id="ETK87686.1"/>
    </source>
</evidence>
<accession>W2GZI9</accession>
<name>W2GZI9_PHYNI</name>
<feature type="non-terminal residue" evidence="1">
    <location>
        <position position="1"/>
    </location>
</feature>
<dbReference type="EMBL" id="KI686079">
    <property type="protein sequence ID" value="ETK87686.1"/>
    <property type="molecule type" value="Genomic_DNA"/>
</dbReference>
<reference evidence="1" key="1">
    <citation type="submission" date="2013-11" db="EMBL/GenBank/DDBJ databases">
        <title>The Genome Sequence of Phytophthora parasitica CJ02B3.</title>
        <authorList>
            <consortium name="The Broad Institute Genomics Platform"/>
            <person name="Russ C."/>
            <person name="Tyler B."/>
            <person name="Panabieres F."/>
            <person name="Shan W."/>
            <person name="Tripathy S."/>
            <person name="Grunwald N."/>
            <person name="Machado M."/>
            <person name="Johnson C.S."/>
            <person name="Arredondo F."/>
            <person name="Hong C."/>
            <person name="Coffey M."/>
            <person name="Young S.K."/>
            <person name="Zeng Q."/>
            <person name="Gargeya S."/>
            <person name="Fitzgerald M."/>
            <person name="Abouelleil A."/>
            <person name="Alvarado L."/>
            <person name="Chapman S.B."/>
            <person name="Gainer-Dewar J."/>
            <person name="Goldberg J."/>
            <person name="Griggs A."/>
            <person name="Gujja S."/>
            <person name="Hansen M."/>
            <person name="Howarth C."/>
            <person name="Imamovic A."/>
            <person name="Ireland A."/>
            <person name="Larimer J."/>
            <person name="McCowan C."/>
            <person name="Murphy C."/>
            <person name="Pearson M."/>
            <person name="Poon T.W."/>
            <person name="Priest M."/>
            <person name="Roberts A."/>
            <person name="Saif S."/>
            <person name="Shea T."/>
            <person name="Sykes S."/>
            <person name="Wortman J."/>
            <person name="Nusbaum C."/>
            <person name="Birren B."/>
        </authorList>
    </citation>
    <scope>NUCLEOTIDE SEQUENCE [LARGE SCALE GENOMIC DNA]</scope>
    <source>
        <strain evidence="1">CJ02B3</strain>
    </source>
</reference>